<evidence type="ECO:0000313" key="7">
    <source>
        <dbReference type="EMBL" id="KAK6634091.1"/>
    </source>
</evidence>
<dbReference type="EMBL" id="JAWJWF010000004">
    <property type="protein sequence ID" value="KAK6634091.1"/>
    <property type="molecule type" value="Genomic_DNA"/>
</dbReference>
<comment type="similarity">
    <text evidence="5">Belongs to the MIP/aquaporin (TC 1.A.8) family.</text>
</comment>
<keyword evidence="5" id="KW-0813">Transport</keyword>
<dbReference type="InterPro" id="IPR034294">
    <property type="entry name" value="Aquaporin_transptr"/>
</dbReference>
<gene>
    <name evidence="7" type="ORF">RUM44_004699</name>
</gene>
<proteinExistence type="inferred from homology"/>
<comment type="caution">
    <text evidence="7">The sequence shown here is derived from an EMBL/GenBank/DDBJ whole genome shotgun (WGS) entry which is preliminary data.</text>
</comment>
<feature type="transmembrane region" description="Helical" evidence="6">
    <location>
        <begin position="140"/>
        <end position="159"/>
    </location>
</feature>
<dbReference type="SUPFAM" id="SSF81338">
    <property type="entry name" value="Aquaporin-like"/>
    <property type="match status" value="1"/>
</dbReference>
<dbReference type="Proteomes" id="UP001359485">
    <property type="component" value="Unassembled WGS sequence"/>
</dbReference>
<comment type="subcellular location">
    <subcellularLocation>
        <location evidence="1">Membrane</location>
        <topology evidence="1">Multi-pass membrane protein</topology>
    </subcellularLocation>
</comment>
<evidence type="ECO:0000256" key="2">
    <source>
        <dbReference type="ARBA" id="ARBA00022692"/>
    </source>
</evidence>
<feature type="transmembrane region" description="Helical" evidence="6">
    <location>
        <begin position="47"/>
        <end position="65"/>
    </location>
</feature>
<name>A0ABR1B3J6_POLSC</name>
<evidence type="ECO:0000256" key="5">
    <source>
        <dbReference type="RuleBase" id="RU000477"/>
    </source>
</evidence>
<evidence type="ECO:0000256" key="4">
    <source>
        <dbReference type="ARBA" id="ARBA00023136"/>
    </source>
</evidence>
<evidence type="ECO:0000256" key="3">
    <source>
        <dbReference type="ARBA" id="ARBA00022989"/>
    </source>
</evidence>
<keyword evidence="3 6" id="KW-1133">Transmembrane helix</keyword>
<feature type="transmembrane region" description="Helical" evidence="6">
    <location>
        <begin position="86"/>
        <end position="107"/>
    </location>
</feature>
<dbReference type="PANTHER" id="PTHR19139">
    <property type="entry name" value="AQUAPORIN TRANSPORTER"/>
    <property type="match status" value="1"/>
</dbReference>
<sequence length="258" mass="28007">MDSRRTSLIKTMLRNFFSELIGTAILVFLGCLGVGKGLGQKSDETGVVLSFAMAVFVAIQVTCHNSGGHVNPAVTILSLFFKKLDIAMAAVYIVGQILGGIIGFGFLKAITPADKLHANGFEQHGLCSTVPNPDISVVQALLSEFLLTSILLLVVCSAWDPRNAHHDSMSVKFGFSIYSLAYAGGAYSGCSMNPARSFAPAIWNQTWTHHWIYWVGPIFSGIFCGFVYTIFFCPKAPVHFPSSQKLNSPKDELEMNTS</sequence>
<keyword evidence="4 6" id="KW-0472">Membrane</keyword>
<organism evidence="7 8">
    <name type="scientific">Polyplax serrata</name>
    <name type="common">Common mouse louse</name>
    <dbReference type="NCBI Taxonomy" id="468196"/>
    <lineage>
        <taxon>Eukaryota</taxon>
        <taxon>Metazoa</taxon>
        <taxon>Ecdysozoa</taxon>
        <taxon>Arthropoda</taxon>
        <taxon>Hexapoda</taxon>
        <taxon>Insecta</taxon>
        <taxon>Pterygota</taxon>
        <taxon>Neoptera</taxon>
        <taxon>Paraneoptera</taxon>
        <taxon>Psocodea</taxon>
        <taxon>Troctomorpha</taxon>
        <taxon>Phthiraptera</taxon>
        <taxon>Anoplura</taxon>
        <taxon>Polyplacidae</taxon>
        <taxon>Polyplax</taxon>
    </lineage>
</organism>
<feature type="transmembrane region" description="Helical" evidence="6">
    <location>
        <begin position="171"/>
        <end position="189"/>
    </location>
</feature>
<keyword evidence="8" id="KW-1185">Reference proteome</keyword>
<dbReference type="PRINTS" id="PR00783">
    <property type="entry name" value="MINTRINSICP"/>
</dbReference>
<evidence type="ECO:0000256" key="6">
    <source>
        <dbReference type="SAM" id="Phobius"/>
    </source>
</evidence>
<evidence type="ECO:0000313" key="8">
    <source>
        <dbReference type="Proteomes" id="UP001359485"/>
    </source>
</evidence>
<feature type="transmembrane region" description="Helical" evidence="6">
    <location>
        <begin position="12"/>
        <end position="35"/>
    </location>
</feature>
<dbReference type="PANTHER" id="PTHR19139:SF270">
    <property type="entry name" value="ENTOMOGLYCEROPORIN 1-RELATED"/>
    <property type="match status" value="1"/>
</dbReference>
<accession>A0ABR1B3J6</accession>
<keyword evidence="2 5" id="KW-0812">Transmembrane</keyword>
<evidence type="ECO:0000256" key="1">
    <source>
        <dbReference type="ARBA" id="ARBA00004141"/>
    </source>
</evidence>
<reference evidence="7 8" key="1">
    <citation type="submission" date="2023-09" db="EMBL/GenBank/DDBJ databases">
        <title>Genomes of two closely related lineages of the louse Polyplax serrata with different host specificities.</title>
        <authorList>
            <person name="Martinu J."/>
            <person name="Tarabai H."/>
            <person name="Stefka J."/>
            <person name="Hypsa V."/>
        </authorList>
    </citation>
    <scope>NUCLEOTIDE SEQUENCE [LARGE SCALE GENOMIC DNA]</scope>
    <source>
        <strain evidence="7">98ZLc_SE</strain>
    </source>
</reference>
<dbReference type="Pfam" id="PF00230">
    <property type="entry name" value="MIP"/>
    <property type="match status" value="1"/>
</dbReference>
<dbReference type="InterPro" id="IPR000425">
    <property type="entry name" value="MIP"/>
</dbReference>
<dbReference type="InterPro" id="IPR023271">
    <property type="entry name" value="Aquaporin-like"/>
</dbReference>
<dbReference type="Gene3D" id="1.20.1080.10">
    <property type="entry name" value="Glycerol uptake facilitator protein"/>
    <property type="match status" value="1"/>
</dbReference>
<feature type="transmembrane region" description="Helical" evidence="6">
    <location>
        <begin position="211"/>
        <end position="233"/>
    </location>
</feature>
<dbReference type="CDD" id="cd00333">
    <property type="entry name" value="MIP"/>
    <property type="match status" value="1"/>
</dbReference>
<dbReference type="PROSITE" id="PS51257">
    <property type="entry name" value="PROKAR_LIPOPROTEIN"/>
    <property type="match status" value="1"/>
</dbReference>
<protein>
    <submittedName>
        <fullName evidence="7">Uncharacterized protein</fullName>
    </submittedName>
</protein>